<sequence>RAVLPKSFLSYGPKHHVYNDGQIPTVLCKSSFFIMSLSKLPCLLDEQSAHCNNTHPKNNLFTRIATRHNTNPWSHLRQKLFNTNTYTLKCCTYNAIQLWKQKIGMHATLEWNH</sequence>
<name>A0A1S0TF27_LOALO</name>
<dbReference type="AlphaFoldDB" id="A0A1S0TF27"/>
<evidence type="ECO:0000313" key="1">
    <source>
        <dbReference type="EMBL" id="EFO12751.1"/>
    </source>
</evidence>
<dbReference type="KEGG" id="loa:LOAG_15783"/>
<proteinExistence type="predicted"/>
<gene>
    <name evidence="1" type="ORF">LOAG_15783</name>
</gene>
<dbReference type="InParanoid" id="A0A1S0TF27"/>
<feature type="non-terminal residue" evidence="1">
    <location>
        <position position="1"/>
    </location>
</feature>
<protein>
    <submittedName>
        <fullName evidence="1">Uncharacterized protein</fullName>
    </submittedName>
</protein>
<organism evidence="1">
    <name type="scientific">Loa loa</name>
    <name type="common">Eye worm</name>
    <name type="synonym">Filaria loa</name>
    <dbReference type="NCBI Taxonomy" id="7209"/>
    <lineage>
        <taxon>Eukaryota</taxon>
        <taxon>Metazoa</taxon>
        <taxon>Ecdysozoa</taxon>
        <taxon>Nematoda</taxon>
        <taxon>Chromadorea</taxon>
        <taxon>Rhabditida</taxon>
        <taxon>Spirurina</taxon>
        <taxon>Spiruromorpha</taxon>
        <taxon>Filarioidea</taxon>
        <taxon>Onchocercidae</taxon>
        <taxon>Loa</taxon>
    </lineage>
</organism>
<dbReference type="EMBL" id="JH714782">
    <property type="protein sequence ID" value="EFO12751.1"/>
    <property type="molecule type" value="Genomic_DNA"/>
</dbReference>
<dbReference type="GeneID" id="9953276"/>
<accession>A0A1S0TF27</accession>
<reference evidence="1" key="1">
    <citation type="submission" date="2012-04" db="EMBL/GenBank/DDBJ databases">
        <title>The Genome Sequence of Loa loa.</title>
        <authorList>
            <consortium name="The Broad Institute Genome Sequencing Platform"/>
            <consortium name="Broad Institute Genome Sequencing Center for Infectious Disease"/>
            <person name="Nutman T.B."/>
            <person name="Fink D.L."/>
            <person name="Russ C."/>
            <person name="Young S."/>
            <person name="Zeng Q."/>
            <person name="Gargeya S."/>
            <person name="Alvarado L."/>
            <person name="Berlin A."/>
            <person name="Chapman S.B."/>
            <person name="Chen Z."/>
            <person name="Freedman E."/>
            <person name="Gellesch M."/>
            <person name="Goldberg J."/>
            <person name="Griggs A."/>
            <person name="Gujja S."/>
            <person name="Heilman E.R."/>
            <person name="Heiman D."/>
            <person name="Howarth C."/>
            <person name="Mehta T."/>
            <person name="Neiman D."/>
            <person name="Pearson M."/>
            <person name="Roberts A."/>
            <person name="Saif S."/>
            <person name="Shea T."/>
            <person name="Shenoy N."/>
            <person name="Sisk P."/>
            <person name="Stolte C."/>
            <person name="Sykes S."/>
            <person name="White J."/>
            <person name="Yandava C."/>
            <person name="Haas B."/>
            <person name="Henn M.R."/>
            <person name="Nusbaum C."/>
            <person name="Birren B."/>
        </authorList>
    </citation>
    <scope>NUCLEOTIDE SEQUENCE [LARGE SCALE GENOMIC DNA]</scope>
</reference>
<dbReference type="RefSeq" id="XP_003151318.1">
    <property type="nucleotide sequence ID" value="XM_003151270.1"/>
</dbReference>
<dbReference type="CTD" id="9953276"/>